<dbReference type="GO" id="GO:0005737">
    <property type="term" value="C:cytoplasm"/>
    <property type="evidence" value="ECO:0007669"/>
    <property type="project" value="UniProtKB-SubCell"/>
</dbReference>
<keyword evidence="10" id="KW-0808">Transferase</keyword>
<evidence type="ECO:0000313" key="23">
    <source>
        <dbReference type="EMBL" id="KZB65813.1"/>
    </source>
</evidence>
<evidence type="ECO:0000256" key="16">
    <source>
        <dbReference type="ARBA" id="ARBA00023012"/>
    </source>
</evidence>
<evidence type="ECO:0000256" key="6">
    <source>
        <dbReference type="ARBA" id="ARBA00017322"/>
    </source>
</evidence>
<dbReference type="CDD" id="cd16917">
    <property type="entry name" value="HATPase_UhpB-NarQ-NarX-like"/>
    <property type="match status" value="1"/>
</dbReference>
<dbReference type="EMBL" id="LPVY01000008">
    <property type="protein sequence ID" value="KZB65813.1"/>
    <property type="molecule type" value="Genomic_DNA"/>
</dbReference>
<dbReference type="PANTHER" id="PTHR24421">
    <property type="entry name" value="NITRATE/NITRITE SENSOR PROTEIN NARX-RELATED"/>
    <property type="match status" value="1"/>
</dbReference>
<dbReference type="GO" id="GO:0051539">
    <property type="term" value="F:4 iron, 4 sulfur cluster binding"/>
    <property type="evidence" value="ECO:0007669"/>
    <property type="project" value="UniProtKB-KW"/>
</dbReference>
<organism evidence="23 24">
    <name type="scientific">Thalassospira lucentensis</name>
    <dbReference type="NCBI Taxonomy" id="168935"/>
    <lineage>
        <taxon>Bacteria</taxon>
        <taxon>Pseudomonadati</taxon>
        <taxon>Pseudomonadota</taxon>
        <taxon>Alphaproteobacteria</taxon>
        <taxon>Rhodospirillales</taxon>
        <taxon>Thalassospiraceae</taxon>
        <taxon>Thalassospira</taxon>
    </lineage>
</organism>
<evidence type="ECO:0000256" key="14">
    <source>
        <dbReference type="ARBA" id="ARBA00022989"/>
    </source>
</evidence>
<dbReference type="Proteomes" id="UP000076335">
    <property type="component" value="Unassembled WGS sequence"/>
</dbReference>
<dbReference type="GO" id="GO:0005886">
    <property type="term" value="C:plasma membrane"/>
    <property type="evidence" value="ECO:0007669"/>
    <property type="project" value="UniProtKB-SubCell"/>
</dbReference>
<comment type="catalytic activity">
    <reaction evidence="1">
        <text>ATP + protein L-histidine = ADP + protein N-phospho-L-histidine.</text>
        <dbReference type="EC" id="2.7.13.3"/>
    </reaction>
</comment>
<dbReference type="EC" id="2.7.13.3" evidence="5"/>
<comment type="cofactor">
    <cofactor evidence="2">
        <name>[4Fe-4S] cluster</name>
        <dbReference type="ChEBI" id="CHEBI:49883"/>
    </cofactor>
</comment>
<dbReference type="Pfam" id="PF07730">
    <property type="entry name" value="HisKA_3"/>
    <property type="match status" value="1"/>
</dbReference>
<keyword evidence="9" id="KW-0963">Cytoplasm</keyword>
<evidence type="ECO:0000256" key="1">
    <source>
        <dbReference type="ARBA" id="ARBA00000085"/>
    </source>
</evidence>
<dbReference type="PANTHER" id="PTHR24421:SF59">
    <property type="entry name" value="OXYGEN SENSOR HISTIDINE KINASE NREB"/>
    <property type="match status" value="1"/>
</dbReference>
<protein>
    <recommendedName>
        <fullName evidence="6">Oxygen sensor histidine kinase NreB</fullName>
        <ecNumber evidence="5">2.7.13.3</ecNumber>
    </recommendedName>
    <alternativeName>
        <fullName evidence="20">Nitrogen regulation protein B</fullName>
    </alternativeName>
</protein>
<keyword evidence="7" id="KW-1003">Cell membrane</keyword>
<comment type="subcellular location">
    <subcellularLocation>
        <location evidence="4">Cell membrane</location>
        <topology evidence="4">Multi-pass membrane protein</topology>
    </subcellularLocation>
    <subcellularLocation>
        <location evidence="3">Cytoplasm</location>
    </subcellularLocation>
</comment>
<dbReference type="InterPro" id="IPR036890">
    <property type="entry name" value="HATPase_C_sf"/>
</dbReference>
<dbReference type="CDD" id="cd18774">
    <property type="entry name" value="PDC2_HK_sensor"/>
    <property type="match status" value="1"/>
</dbReference>
<dbReference type="InterPro" id="IPR050482">
    <property type="entry name" value="Sensor_HK_TwoCompSys"/>
</dbReference>
<keyword evidence="14 21" id="KW-1133">Transmembrane helix</keyword>
<keyword evidence="13 23" id="KW-0418">Kinase</keyword>
<dbReference type="Pfam" id="PF17200">
    <property type="entry name" value="sCache_2"/>
    <property type="match status" value="1"/>
</dbReference>
<accession>A0A154L711</accession>
<evidence type="ECO:0000256" key="18">
    <source>
        <dbReference type="ARBA" id="ARBA00023136"/>
    </source>
</evidence>
<dbReference type="OrthoDB" id="9778496at2"/>
<sequence>MRKISTLNNATQRFENCDQAQTFDAFMILSGPKNFPVSETFAPMPKINLRLKFLLLSILPLVLAAAAISYLVFAQAERLAEAEIRTFERNILEARKEELKSYLELALASIDHIYSVASPLDAVSKERVKSIIEDLSYGEDGYFFIYDRDGTALVDPPQPWRLGRTYWNLRDLNGNSVIQALIFNAEKGGDFLRHVWEKPSTGEPAEKIAYSLMLDKWGWMIGTGIYIDDISEQVKEIETEVSSHIRDTTISIVGITILAVLLVGISGTVVTLSERKLADSKLKELTHRVVDVQEQERLRVSRELHDGISQILVSVKYSVETAIARLGPEKNAATEPMEKAAKRLQDAIHEVRRISRDLRPAVLDDLGLRPAIESMCKELADRSDMQIDVKSDNIDVVLDIAKKTTLYRVLQETLTNIERHADATHIKVTIRREGQSVVMKIIDNGVGFETNRYIRNRDPRAGIGLRNMRERMEFHGGGMTVKSEPDDGTTITAYIPVSRDNDLPVTAITG</sequence>
<keyword evidence="18 21" id="KW-0472">Membrane</keyword>
<evidence type="ECO:0000256" key="8">
    <source>
        <dbReference type="ARBA" id="ARBA00022485"/>
    </source>
</evidence>
<evidence type="ECO:0000256" key="4">
    <source>
        <dbReference type="ARBA" id="ARBA00004651"/>
    </source>
</evidence>
<evidence type="ECO:0000256" key="19">
    <source>
        <dbReference type="ARBA" id="ARBA00024827"/>
    </source>
</evidence>
<keyword evidence="12" id="KW-0479">Metal-binding</keyword>
<evidence type="ECO:0000256" key="15">
    <source>
        <dbReference type="ARBA" id="ARBA00023004"/>
    </source>
</evidence>
<dbReference type="Pfam" id="PF02518">
    <property type="entry name" value="HATPase_c"/>
    <property type="match status" value="1"/>
</dbReference>
<dbReference type="GO" id="GO:0046872">
    <property type="term" value="F:metal ion binding"/>
    <property type="evidence" value="ECO:0007669"/>
    <property type="project" value="UniProtKB-KW"/>
</dbReference>
<keyword evidence="8" id="KW-0004">4Fe-4S</keyword>
<dbReference type="InterPro" id="IPR017171">
    <property type="entry name" value="Sig_transdc_His_kinase_MctS"/>
</dbReference>
<evidence type="ECO:0000256" key="20">
    <source>
        <dbReference type="ARBA" id="ARBA00030800"/>
    </source>
</evidence>
<keyword evidence="16" id="KW-0902">Two-component regulatory system</keyword>
<evidence type="ECO:0000256" key="7">
    <source>
        <dbReference type="ARBA" id="ARBA00022475"/>
    </source>
</evidence>
<dbReference type="InterPro" id="IPR004358">
    <property type="entry name" value="Sig_transdc_His_kin-like_C"/>
</dbReference>
<dbReference type="AlphaFoldDB" id="A0A154L711"/>
<dbReference type="InterPro" id="IPR033480">
    <property type="entry name" value="sCache_2"/>
</dbReference>
<comment type="caution">
    <text evidence="23">The sequence shown here is derived from an EMBL/GenBank/DDBJ whole genome shotgun (WGS) entry which is preliminary data.</text>
</comment>
<evidence type="ECO:0000256" key="2">
    <source>
        <dbReference type="ARBA" id="ARBA00001966"/>
    </source>
</evidence>
<evidence type="ECO:0000313" key="24">
    <source>
        <dbReference type="Proteomes" id="UP000076335"/>
    </source>
</evidence>
<dbReference type="InterPro" id="IPR011712">
    <property type="entry name" value="Sig_transdc_His_kin_sub3_dim/P"/>
</dbReference>
<evidence type="ECO:0000256" key="11">
    <source>
        <dbReference type="ARBA" id="ARBA00022692"/>
    </source>
</evidence>
<reference evidence="23 24" key="1">
    <citation type="submission" date="2015-12" db="EMBL/GenBank/DDBJ databases">
        <title>Genome sequence of Thalassospira lucentensis MCCC 1A02072.</title>
        <authorList>
            <person name="Lu L."/>
            <person name="Lai Q."/>
            <person name="Shao Z."/>
            <person name="Qian P."/>
        </authorList>
    </citation>
    <scope>NUCLEOTIDE SEQUENCE [LARGE SCALE GENOMIC DNA]</scope>
    <source>
        <strain evidence="23 24">MCCC 1A02072</strain>
    </source>
</reference>
<evidence type="ECO:0000256" key="12">
    <source>
        <dbReference type="ARBA" id="ARBA00022723"/>
    </source>
</evidence>
<dbReference type="SMART" id="SM00387">
    <property type="entry name" value="HATPase_c"/>
    <property type="match status" value="1"/>
</dbReference>
<evidence type="ECO:0000256" key="10">
    <source>
        <dbReference type="ARBA" id="ARBA00022679"/>
    </source>
</evidence>
<evidence type="ECO:0000259" key="22">
    <source>
        <dbReference type="PROSITE" id="PS50109"/>
    </source>
</evidence>
<evidence type="ECO:0000256" key="5">
    <source>
        <dbReference type="ARBA" id="ARBA00012438"/>
    </source>
</evidence>
<dbReference type="Gene3D" id="3.30.565.10">
    <property type="entry name" value="Histidine kinase-like ATPase, C-terminal domain"/>
    <property type="match status" value="1"/>
</dbReference>
<comment type="function">
    <text evidence="19">Member of the two-component regulatory system NreB/NreC involved in the control of dissimilatory nitrate/nitrite reduction in response to oxygen. NreB functions as a direct oxygen sensor histidine kinase which is autophosphorylated, in the absence of oxygen, probably at the conserved histidine residue, and transfers its phosphate group probably to a conserved aspartate residue of NreC. NreB/NreC activates the expression of the nitrate (narGHJI) and nitrite (nir) reductase operons, as well as the putative nitrate transporter gene narT.</text>
</comment>
<dbReference type="SMART" id="SM01049">
    <property type="entry name" value="Cache_2"/>
    <property type="match status" value="1"/>
</dbReference>
<dbReference type="Gene3D" id="3.30.450.20">
    <property type="entry name" value="PAS domain"/>
    <property type="match status" value="1"/>
</dbReference>
<evidence type="ECO:0000256" key="21">
    <source>
        <dbReference type="SAM" id="Phobius"/>
    </source>
</evidence>
<name>A0A154L711_9PROT</name>
<dbReference type="PRINTS" id="PR00344">
    <property type="entry name" value="BCTRLSENSOR"/>
</dbReference>
<proteinExistence type="predicted"/>
<keyword evidence="11 21" id="KW-0812">Transmembrane</keyword>
<dbReference type="PIRSF" id="PIRSF037314">
    <property type="entry name" value="STHK_MctS"/>
    <property type="match status" value="1"/>
</dbReference>
<gene>
    <name evidence="23" type="ORF">AUP42_17805</name>
</gene>
<keyword evidence="15" id="KW-0408">Iron</keyword>
<dbReference type="Gene3D" id="1.20.5.1930">
    <property type="match status" value="1"/>
</dbReference>
<dbReference type="PROSITE" id="PS50109">
    <property type="entry name" value="HIS_KIN"/>
    <property type="match status" value="1"/>
</dbReference>
<feature type="transmembrane region" description="Helical" evidence="21">
    <location>
        <begin position="53"/>
        <end position="73"/>
    </location>
</feature>
<dbReference type="SUPFAM" id="SSF55874">
    <property type="entry name" value="ATPase domain of HSP90 chaperone/DNA topoisomerase II/histidine kinase"/>
    <property type="match status" value="1"/>
</dbReference>
<evidence type="ECO:0000256" key="9">
    <source>
        <dbReference type="ARBA" id="ARBA00022490"/>
    </source>
</evidence>
<dbReference type="GO" id="GO:0046983">
    <property type="term" value="F:protein dimerization activity"/>
    <property type="evidence" value="ECO:0007669"/>
    <property type="project" value="InterPro"/>
</dbReference>
<dbReference type="InterPro" id="IPR005467">
    <property type="entry name" value="His_kinase_dom"/>
</dbReference>
<evidence type="ECO:0000256" key="13">
    <source>
        <dbReference type="ARBA" id="ARBA00022777"/>
    </source>
</evidence>
<evidence type="ECO:0000256" key="3">
    <source>
        <dbReference type="ARBA" id="ARBA00004496"/>
    </source>
</evidence>
<evidence type="ECO:0000256" key="17">
    <source>
        <dbReference type="ARBA" id="ARBA00023014"/>
    </source>
</evidence>
<feature type="domain" description="Histidine kinase" evidence="22">
    <location>
        <begin position="299"/>
        <end position="499"/>
    </location>
</feature>
<keyword evidence="17" id="KW-0411">Iron-sulfur</keyword>
<dbReference type="GO" id="GO:0000155">
    <property type="term" value="F:phosphorelay sensor kinase activity"/>
    <property type="evidence" value="ECO:0007669"/>
    <property type="project" value="InterPro"/>
</dbReference>
<dbReference type="InterPro" id="IPR003594">
    <property type="entry name" value="HATPase_dom"/>
</dbReference>